<dbReference type="SUPFAM" id="SSF51735">
    <property type="entry name" value="NAD(P)-binding Rossmann-fold domains"/>
    <property type="match status" value="1"/>
</dbReference>
<proteinExistence type="predicted"/>
<dbReference type="Gene3D" id="3.40.50.720">
    <property type="entry name" value="NAD(P)-binding Rossmann-like Domain"/>
    <property type="match status" value="1"/>
</dbReference>
<dbReference type="Gene3D" id="3.90.25.10">
    <property type="entry name" value="UDP-galactose 4-epimerase, domain 1"/>
    <property type="match status" value="1"/>
</dbReference>
<feature type="region of interest" description="Disordered" evidence="1">
    <location>
        <begin position="1"/>
        <end position="21"/>
    </location>
</feature>
<gene>
    <name evidence="2" type="ORF">JR316_010203</name>
</gene>
<sequence length="311" mass="34843">MAPDKVNNSDKPSTSASSLREHLSHNHRKIMTILITGGTGKTGLALAGLLHDSGYSFLITSRKGTAPAPYKAIKFDWFKPETFEAPFQSDSNIDKVFLIDPPAFDIFPRVKPFIDIALSRGVKRFVGLTTTQTNPKDVPLGKVHQYLLDLGVDYAILRPTWFIENFGTDLQPSIRDDDEIASSGEDGKVPFVSVKDIAAAAFIALTAEESLNKDIFVIGPNLYSYDEACISLLDDTLGRLTWRNSLRTVEEQTEMFQQFLSPEYAAHLARVEHLIADGGEEKFFYESEDRKYVGKHTLAEYIESNRALWMK</sequence>
<dbReference type="InterPro" id="IPR051604">
    <property type="entry name" value="Ergot_Alk_Oxidoreductase"/>
</dbReference>
<dbReference type="EMBL" id="JAFIQS010000011">
    <property type="protein sequence ID" value="KAG5164566.1"/>
    <property type="molecule type" value="Genomic_DNA"/>
</dbReference>
<dbReference type="InterPro" id="IPR036291">
    <property type="entry name" value="NAD(P)-bd_dom_sf"/>
</dbReference>
<evidence type="ECO:0000313" key="2">
    <source>
        <dbReference type="EMBL" id="KAG5164566.1"/>
    </source>
</evidence>
<name>A0A8H7XRB1_PSICU</name>
<evidence type="ECO:0000256" key="1">
    <source>
        <dbReference type="SAM" id="MobiDB-lite"/>
    </source>
</evidence>
<comment type="caution">
    <text evidence="2">The sequence shown here is derived from an EMBL/GenBank/DDBJ whole genome shotgun (WGS) entry which is preliminary data.</text>
</comment>
<reference evidence="2" key="1">
    <citation type="submission" date="2021-02" db="EMBL/GenBank/DDBJ databases">
        <title>Psilocybe cubensis genome.</title>
        <authorList>
            <person name="Mckernan K.J."/>
            <person name="Crawford S."/>
            <person name="Trippe A."/>
            <person name="Kane L.T."/>
            <person name="Mclaughlin S."/>
        </authorList>
    </citation>
    <scope>NUCLEOTIDE SEQUENCE [LARGE SCALE GENOMIC DNA]</scope>
    <source>
        <strain evidence="2">MGC-MH-2018</strain>
    </source>
</reference>
<dbReference type="PANTHER" id="PTHR43162">
    <property type="match status" value="1"/>
</dbReference>
<organism evidence="2">
    <name type="scientific">Psilocybe cubensis</name>
    <name type="common">Psychedelic mushroom</name>
    <name type="synonym">Stropharia cubensis</name>
    <dbReference type="NCBI Taxonomy" id="181762"/>
    <lineage>
        <taxon>Eukaryota</taxon>
        <taxon>Fungi</taxon>
        <taxon>Dikarya</taxon>
        <taxon>Basidiomycota</taxon>
        <taxon>Agaricomycotina</taxon>
        <taxon>Agaricomycetes</taxon>
        <taxon>Agaricomycetidae</taxon>
        <taxon>Agaricales</taxon>
        <taxon>Agaricineae</taxon>
        <taxon>Strophariaceae</taxon>
        <taxon>Psilocybe</taxon>
    </lineage>
</organism>
<evidence type="ECO:0008006" key="3">
    <source>
        <dbReference type="Google" id="ProtNLM"/>
    </source>
</evidence>
<dbReference type="PANTHER" id="PTHR43162:SF1">
    <property type="entry name" value="PRESTALK A DIFFERENTIATION PROTEIN A"/>
    <property type="match status" value="1"/>
</dbReference>
<accession>A0A8H7XRB1</accession>
<protein>
    <recommendedName>
        <fullName evidence="3">Agroclavine dehydrogenase</fullName>
    </recommendedName>
</protein>
<dbReference type="AlphaFoldDB" id="A0A8H7XRB1"/>
<feature type="compositionally biased region" description="Polar residues" evidence="1">
    <location>
        <begin position="9"/>
        <end position="18"/>
    </location>
</feature>
<dbReference type="OrthoDB" id="419598at2759"/>